<dbReference type="RefSeq" id="WP_277417546.1">
    <property type="nucleotide sequence ID" value="NZ_CP119083.1"/>
</dbReference>
<feature type="transmembrane region" description="Helical" evidence="1">
    <location>
        <begin position="6"/>
        <end position="24"/>
    </location>
</feature>
<name>A0ABY8BG28_9BURK</name>
<organism evidence="2 3">
    <name type="scientific">Pseudoduganella chitinolytica</name>
    <dbReference type="NCBI Taxonomy" id="34070"/>
    <lineage>
        <taxon>Bacteria</taxon>
        <taxon>Pseudomonadati</taxon>
        <taxon>Pseudomonadota</taxon>
        <taxon>Betaproteobacteria</taxon>
        <taxon>Burkholderiales</taxon>
        <taxon>Oxalobacteraceae</taxon>
        <taxon>Telluria group</taxon>
        <taxon>Pseudoduganella</taxon>
    </lineage>
</organism>
<reference evidence="2 3" key="1">
    <citation type="submission" date="2023-02" db="EMBL/GenBank/DDBJ databases">
        <title>Gemone sequence of Telluria chitinolytica ACM 3522T.</title>
        <authorList>
            <person name="Frediansyah A."/>
            <person name="Miess H."/>
            <person name="Gross H."/>
        </authorList>
    </citation>
    <scope>NUCLEOTIDE SEQUENCE [LARGE SCALE GENOMIC DNA]</scope>
    <source>
        <strain evidence="2 3">ACM 3522</strain>
    </source>
</reference>
<evidence type="ECO:0000256" key="1">
    <source>
        <dbReference type="SAM" id="Phobius"/>
    </source>
</evidence>
<dbReference type="EMBL" id="CP119083">
    <property type="protein sequence ID" value="WEF34875.1"/>
    <property type="molecule type" value="Genomic_DNA"/>
</dbReference>
<protein>
    <submittedName>
        <fullName evidence="2">Uncharacterized protein</fullName>
    </submittedName>
</protein>
<keyword evidence="1" id="KW-0472">Membrane</keyword>
<sequence>MTTTQHLTVFLSAVIVGVLAIRLWPLRQADRARQQQEKARAAAREALLSKPGTAYHDGALAAIDGADMLDNPHCDPGGQRDQAMSWHCGWMYGKKLLQQVGGQP</sequence>
<keyword evidence="1" id="KW-1133">Transmembrane helix</keyword>
<evidence type="ECO:0000313" key="3">
    <source>
        <dbReference type="Proteomes" id="UP001216510"/>
    </source>
</evidence>
<proteinExistence type="predicted"/>
<dbReference type="Proteomes" id="UP001216510">
    <property type="component" value="Chromosome"/>
</dbReference>
<evidence type="ECO:0000313" key="2">
    <source>
        <dbReference type="EMBL" id="WEF34875.1"/>
    </source>
</evidence>
<keyword evidence="1" id="KW-0812">Transmembrane</keyword>
<gene>
    <name evidence="2" type="ORF">PX653_08980</name>
</gene>
<keyword evidence="3" id="KW-1185">Reference proteome</keyword>
<accession>A0ABY8BG28</accession>